<evidence type="ECO:0000256" key="6">
    <source>
        <dbReference type="ARBA" id="ARBA00022989"/>
    </source>
</evidence>
<dbReference type="Gene3D" id="3.40.50.300">
    <property type="entry name" value="P-loop containing nucleotide triphosphate hydrolases"/>
    <property type="match status" value="1"/>
</dbReference>
<comment type="subcellular location">
    <subcellularLocation>
        <location evidence="1">Golgi apparatus membrane</location>
        <topology evidence="1">Single-pass type II membrane protein</topology>
    </subcellularLocation>
</comment>
<evidence type="ECO:0008006" key="13">
    <source>
        <dbReference type="Google" id="ProtNLM"/>
    </source>
</evidence>
<keyword evidence="6" id="KW-1133">Transmembrane helix</keyword>
<organism evidence="12">
    <name type="scientific">Salpingoeca rosetta (strain ATCC 50818 / BSB-021)</name>
    <dbReference type="NCBI Taxonomy" id="946362"/>
    <lineage>
        <taxon>Eukaryota</taxon>
        <taxon>Choanoflagellata</taxon>
        <taxon>Craspedida</taxon>
        <taxon>Salpingoecidae</taxon>
        <taxon>Salpingoeca</taxon>
    </lineage>
</organism>
<dbReference type="GO" id="GO:0009247">
    <property type="term" value="P:glycolipid biosynthetic process"/>
    <property type="evidence" value="ECO:0007669"/>
    <property type="project" value="InterPro"/>
</dbReference>
<dbReference type="PANTHER" id="PTHR14647:SF87">
    <property type="entry name" value="PUTATIVE-RELATED"/>
    <property type="match status" value="1"/>
</dbReference>
<dbReference type="Proteomes" id="UP000007799">
    <property type="component" value="Unassembled WGS sequence"/>
</dbReference>
<evidence type="ECO:0000256" key="5">
    <source>
        <dbReference type="ARBA" id="ARBA00022968"/>
    </source>
</evidence>
<accession>F2U2P5</accession>
<keyword evidence="10" id="KW-0732">Signal</keyword>
<keyword evidence="5" id="KW-0735">Signal-anchor</keyword>
<dbReference type="GeneID" id="16076660"/>
<dbReference type="PANTHER" id="PTHR14647">
    <property type="entry name" value="GALACTOSE-3-O-SULFOTRANSFERASE"/>
    <property type="match status" value="1"/>
</dbReference>
<dbReference type="Pfam" id="PF06990">
    <property type="entry name" value="Gal-3-0_sulfotr"/>
    <property type="match status" value="1"/>
</dbReference>
<dbReference type="AlphaFoldDB" id="F2U2P5"/>
<dbReference type="GO" id="GO:0000139">
    <property type="term" value="C:Golgi membrane"/>
    <property type="evidence" value="ECO:0007669"/>
    <property type="project" value="UniProtKB-SubCell"/>
</dbReference>
<evidence type="ECO:0000256" key="9">
    <source>
        <dbReference type="ARBA" id="ARBA00023180"/>
    </source>
</evidence>
<feature type="signal peptide" evidence="10">
    <location>
        <begin position="1"/>
        <end position="31"/>
    </location>
</feature>
<keyword evidence="7" id="KW-0333">Golgi apparatus</keyword>
<name>F2U2P5_SALR5</name>
<keyword evidence="12" id="KW-1185">Reference proteome</keyword>
<dbReference type="RefSeq" id="XP_004996072.1">
    <property type="nucleotide sequence ID" value="XM_004996015.1"/>
</dbReference>
<keyword evidence="8" id="KW-0472">Membrane</keyword>
<dbReference type="EMBL" id="GL832960">
    <property type="protein sequence ID" value="EGD81889.1"/>
    <property type="molecule type" value="Genomic_DNA"/>
</dbReference>
<evidence type="ECO:0000256" key="7">
    <source>
        <dbReference type="ARBA" id="ARBA00023034"/>
    </source>
</evidence>
<dbReference type="InterPro" id="IPR009729">
    <property type="entry name" value="Gal-3-0_sulfotransfrase"/>
</dbReference>
<evidence type="ECO:0000256" key="8">
    <source>
        <dbReference type="ARBA" id="ARBA00023136"/>
    </source>
</evidence>
<dbReference type="InterPro" id="IPR027417">
    <property type="entry name" value="P-loop_NTPase"/>
</dbReference>
<dbReference type="GO" id="GO:0001733">
    <property type="term" value="F:galactosylceramide sulfotransferase activity"/>
    <property type="evidence" value="ECO:0007669"/>
    <property type="project" value="InterPro"/>
</dbReference>
<gene>
    <name evidence="11" type="ORF">PTSG_02575</name>
</gene>
<feature type="chain" id="PRO_5003290207" description="Galactose-3-O-sulfotransferase 3" evidence="10">
    <location>
        <begin position="32"/>
        <end position="370"/>
    </location>
</feature>
<dbReference type="KEGG" id="sre:PTSG_02575"/>
<keyword evidence="9" id="KW-0325">Glycoprotein</keyword>
<evidence type="ECO:0000256" key="2">
    <source>
        <dbReference type="ARBA" id="ARBA00008124"/>
    </source>
</evidence>
<dbReference type="InParanoid" id="F2U2P5"/>
<dbReference type="OrthoDB" id="514299at2759"/>
<evidence type="ECO:0000256" key="3">
    <source>
        <dbReference type="ARBA" id="ARBA00022679"/>
    </source>
</evidence>
<dbReference type="FunCoup" id="F2U2P5">
    <property type="interactions" value="68"/>
</dbReference>
<comment type="similarity">
    <text evidence="2">Belongs to the galactose-3-O-sulfotransferase family.</text>
</comment>
<keyword evidence="4" id="KW-0812">Transmembrane</keyword>
<evidence type="ECO:0000313" key="12">
    <source>
        <dbReference type="Proteomes" id="UP000007799"/>
    </source>
</evidence>
<evidence type="ECO:0000256" key="10">
    <source>
        <dbReference type="SAM" id="SignalP"/>
    </source>
</evidence>
<reference evidence="11" key="1">
    <citation type="submission" date="2009-08" db="EMBL/GenBank/DDBJ databases">
        <title>Annotation of Salpingoeca rosetta.</title>
        <authorList>
            <consortium name="The Broad Institute Genome Sequencing Platform"/>
            <person name="Russ C."/>
            <person name="Cuomo C."/>
            <person name="Burger G."/>
            <person name="Gray M.W."/>
            <person name="Holland P.W.H."/>
            <person name="King N."/>
            <person name="Lang F.B.F."/>
            <person name="Roger A.J."/>
            <person name="Ruiz-Trillo I."/>
            <person name="Young S.K."/>
            <person name="Zeng Q."/>
            <person name="Gargeya S."/>
            <person name="Alvarado L."/>
            <person name="Berlin A."/>
            <person name="Chapman S.B."/>
            <person name="Chen Z."/>
            <person name="Freedman E."/>
            <person name="Gellesch M."/>
            <person name="Goldberg J."/>
            <person name="Griggs A."/>
            <person name="Gujja S."/>
            <person name="Heilman E."/>
            <person name="Heiman D."/>
            <person name="Howarth C."/>
            <person name="Mehta T."/>
            <person name="Neiman D."/>
            <person name="Pearson M."/>
            <person name="Roberts A."/>
            <person name="Saif S."/>
            <person name="Shea T."/>
            <person name="Shenoy N."/>
            <person name="Sisk P."/>
            <person name="Stolte C."/>
            <person name="Sykes S."/>
            <person name="White J."/>
            <person name="Yandava C."/>
            <person name="Haas B."/>
            <person name="Nusbaum C."/>
            <person name="Birren B."/>
        </authorList>
    </citation>
    <scope>NUCLEOTIDE SEQUENCE [LARGE SCALE GENOMIC DNA]</scope>
    <source>
        <strain evidence="11">ATCC 50818</strain>
    </source>
</reference>
<evidence type="ECO:0000256" key="4">
    <source>
        <dbReference type="ARBA" id="ARBA00022692"/>
    </source>
</evidence>
<sequence length="370" mass="41941">MMTTLPRLVFAFTVALPSLVLLLAAAAAAAGGTEQQAGGKTDGNNSDLRFVFVKTHKTGSSTLMVLLGQALERRGLYPAFGDDGHAICSTCIGWPDSFVDPERQLYGADKLNFSACISHMRFTAASQAMVQRFLGEDVPTFSLLRDPFKRLISALRFFLPIELREAGFDLRYMTDSEVNRLFDLMGNRTFARTLSTTTRAQTMLSYAFDFGITDNPFLEPAAFEEAFNAAQRRISLVLLTEEWYMSMAMLRRYIGLEFEDMVWNDQKRWHAPVPDISDATKARAREVLWMDYRIYDHYRTAFSARITPVLQLEAQVIQSTQEAYVRRCQAVVSACVPQEDDLPFMHRRYKEKNAANGVPCNEHVRGRWCA</sequence>
<evidence type="ECO:0000256" key="1">
    <source>
        <dbReference type="ARBA" id="ARBA00004323"/>
    </source>
</evidence>
<keyword evidence="3" id="KW-0808">Transferase</keyword>
<evidence type="ECO:0000313" key="11">
    <source>
        <dbReference type="EMBL" id="EGD81889.1"/>
    </source>
</evidence>
<protein>
    <recommendedName>
        <fullName evidence="13">Galactose-3-O-sulfotransferase 3</fullName>
    </recommendedName>
</protein>
<proteinExistence type="inferred from homology"/>